<proteinExistence type="predicted"/>
<evidence type="ECO:0000313" key="2">
    <source>
        <dbReference type="EMBL" id="HHP04443.1"/>
    </source>
</evidence>
<dbReference type="GO" id="GO:0003824">
    <property type="term" value="F:catalytic activity"/>
    <property type="evidence" value="ECO:0007669"/>
    <property type="project" value="InterPro"/>
</dbReference>
<dbReference type="SUPFAM" id="SSF52402">
    <property type="entry name" value="Adenine nucleotide alpha hydrolases-like"/>
    <property type="match status" value="1"/>
</dbReference>
<dbReference type="InterPro" id="IPR014729">
    <property type="entry name" value="Rossmann-like_a/b/a_fold"/>
</dbReference>
<name>A0A7J3X5G0_THEPE</name>
<dbReference type="EMBL" id="DRZM01000058">
    <property type="protein sequence ID" value="HHP04443.1"/>
    <property type="molecule type" value="Genomic_DNA"/>
</dbReference>
<dbReference type="Gene3D" id="3.40.50.620">
    <property type="entry name" value="HUPs"/>
    <property type="match status" value="1"/>
</dbReference>
<dbReference type="InterPro" id="IPR050128">
    <property type="entry name" value="Sulfate_adenylyltrnsfr_sub2"/>
</dbReference>
<dbReference type="PANTHER" id="PTHR43196:SF1">
    <property type="entry name" value="SULFATE ADENYLYLTRANSFERASE SUBUNIT 2"/>
    <property type="match status" value="1"/>
</dbReference>
<organism evidence="2">
    <name type="scientific">Thermofilum pendens</name>
    <dbReference type="NCBI Taxonomy" id="2269"/>
    <lineage>
        <taxon>Archaea</taxon>
        <taxon>Thermoproteota</taxon>
        <taxon>Thermoprotei</taxon>
        <taxon>Thermofilales</taxon>
        <taxon>Thermofilaceae</taxon>
        <taxon>Thermofilum</taxon>
    </lineage>
</organism>
<sequence length="233" mass="28210">MSSSDEEWLRRWREYFLAWYDEGEVEGKAEEAAEFASRYLDGGVVSVSGGKDSMAMLHLIVNRCREDAVLFHWDHGPWLMPREVEREILEGIRRVAPRARLIVREYRFGRCERARSDWGPWYREFFSALRELGFRYHLLGVRADESCRRRARGRVVERRHWTEIHPIYHFTWRDAWAYVFRHNVPVPRVYFEYARLLGWDKVRLVTFFDREFEKYGSPQIDSVLSWRWKAKPS</sequence>
<reference evidence="2" key="1">
    <citation type="journal article" date="2020" name="mSystems">
        <title>Genome- and Community-Level Interaction Insights into Carbon Utilization and Element Cycling Functions of Hydrothermarchaeota in Hydrothermal Sediment.</title>
        <authorList>
            <person name="Zhou Z."/>
            <person name="Liu Y."/>
            <person name="Xu W."/>
            <person name="Pan J."/>
            <person name="Luo Z.H."/>
            <person name="Li M."/>
        </authorList>
    </citation>
    <scope>NUCLEOTIDE SEQUENCE [LARGE SCALE GENOMIC DNA]</scope>
    <source>
        <strain evidence="2">SpSt-1125</strain>
    </source>
</reference>
<dbReference type="Pfam" id="PF01507">
    <property type="entry name" value="PAPS_reduct"/>
    <property type="match status" value="1"/>
</dbReference>
<feature type="domain" description="Phosphoadenosine phosphosulphate reductase" evidence="1">
    <location>
        <begin position="127"/>
        <end position="194"/>
    </location>
</feature>
<dbReference type="InterPro" id="IPR002500">
    <property type="entry name" value="PAPS_reduct_dom"/>
</dbReference>
<dbReference type="AlphaFoldDB" id="A0A7J3X5G0"/>
<gene>
    <name evidence="2" type="ORF">ENM88_01660</name>
</gene>
<dbReference type="PANTHER" id="PTHR43196">
    <property type="entry name" value="SULFATE ADENYLYLTRANSFERASE SUBUNIT 2"/>
    <property type="match status" value="1"/>
</dbReference>
<comment type="caution">
    <text evidence="2">The sequence shown here is derived from an EMBL/GenBank/DDBJ whole genome shotgun (WGS) entry which is preliminary data.</text>
</comment>
<protein>
    <recommendedName>
        <fullName evidence="1">Phosphoadenosine phosphosulphate reductase domain-containing protein</fullName>
    </recommendedName>
</protein>
<evidence type="ECO:0000259" key="1">
    <source>
        <dbReference type="Pfam" id="PF01507"/>
    </source>
</evidence>
<accession>A0A7J3X5G0</accession>